<dbReference type="InterPro" id="IPR008979">
    <property type="entry name" value="Galactose-bd-like_sf"/>
</dbReference>
<proteinExistence type="inferred from homology"/>
<dbReference type="InterPro" id="IPR006566">
    <property type="entry name" value="FBD"/>
</dbReference>
<dbReference type="SMART" id="SM00579">
    <property type="entry name" value="FBD"/>
    <property type="match status" value="1"/>
</dbReference>
<dbReference type="InterPro" id="IPR013784">
    <property type="entry name" value="Carb-bd-like_fold"/>
</dbReference>
<evidence type="ECO:0000256" key="7">
    <source>
        <dbReference type="ARBA" id="ARBA00023239"/>
    </source>
</evidence>
<evidence type="ECO:0000256" key="5">
    <source>
        <dbReference type="ARBA" id="ARBA00022525"/>
    </source>
</evidence>
<dbReference type="HOGENOM" id="CLU_015099_1_0_1"/>
<dbReference type="GO" id="GO:0005975">
    <property type="term" value="P:carbohydrate metabolic process"/>
    <property type="evidence" value="ECO:0007669"/>
    <property type="project" value="InterPro"/>
</dbReference>
<dbReference type="GO" id="GO:0005576">
    <property type="term" value="C:extracellular region"/>
    <property type="evidence" value="ECO:0007669"/>
    <property type="project" value="UniProtKB-SubCell"/>
</dbReference>
<dbReference type="Pfam" id="PF14686">
    <property type="entry name" value="fn3_3"/>
    <property type="match status" value="1"/>
</dbReference>
<dbReference type="CDD" id="cd10316">
    <property type="entry name" value="RGL4_M"/>
    <property type="match status" value="1"/>
</dbReference>
<reference evidence="9" key="3">
    <citation type="submission" date="2023-03" db="UniProtKB">
        <authorList>
            <consortium name="EnsemblPlants"/>
        </authorList>
    </citation>
    <scope>IDENTIFICATION</scope>
    <source>
        <strain evidence="9">cv. Chiifu-401-42</strain>
    </source>
</reference>
<dbReference type="GO" id="GO:0102210">
    <property type="term" value="F:rhamnogalacturonan endolyase activity"/>
    <property type="evidence" value="ECO:0007669"/>
    <property type="project" value="UniProtKB-EC"/>
</dbReference>
<evidence type="ECO:0000256" key="6">
    <source>
        <dbReference type="ARBA" id="ARBA00022729"/>
    </source>
</evidence>
<feature type="domain" description="FBD" evidence="8">
    <location>
        <begin position="742"/>
        <end position="823"/>
    </location>
</feature>
<sequence>MAKKLIALAFTLIILFAVLTAIIGVHSRTSRNKLGIAKPEQKLASGRLTLKKVGPNQVVVDNGIIQVTFSSPQGLITGIKYKGFDNVLNNKIKNRGLEGVKFNVINQTSEHVEISFSRAWKISQRGSLVPLNVDKRYIIRRGVSGIYMYAVLEKLKGWPTVDMDQTRIVFKLNTKFDFMAISDQRQKIMPSEIDRDITNKRANPLAYKEAVRFVNPQNRIFKGQVDDKYMYSMENKDNKVHGWISSDQRVGFWMITPSDEFRVCGPLKQELTSHVGPTTLSMFTSLHYAGKDMNTTYTSMEPWKKVYGPVFVYLNSASSTNLLWTDAKRQMVEEVHSWPYDFVKSVDYPLHQQRGTVKGQFFVMDRYISKSKLFGKFAFVGLAVPGEAGSWQTENKGYQFWTTADRMGIFTITNVRPGSYNLYAWVSGHIGDYKYERDITITPGREIDVGAILYEPPRIGATLWEIGKPDRTAAEFYIPDPDPILSTKLYLNNSYQPQDRFRQYGLWDRYTALYPRNDLVYIVGVSDYKKDWFYAHVTRNAGNGTYQATTWQIVFSLKAVIKTGNYTFRMALAAATTANLSVRINEPKSKPIFLIGLIGQDNTIARHGIHGLYNLYDINVGGNLLRGLHYGDTNQCFDDGYRFKDTNECFVTGADSVTVSASHSMGAPYSNHNGHTVSFRSDQSADADFSEEDGYFSEEYEEEEKEMVGNATNFLLGLCNVKILYLSAKTLEGLTHKATSSPSLTHCPVKFLKILKFGEACDDDDVDMVMEIVMINHFLQKMLNLEQLIVYYNTSIEDDLVEVSSQLQMLPVVASSKCKIQNLSGFLAPVPVDVSLGYKCCLSMEKKLDMRPNYLEETVI</sequence>
<dbReference type="PANTHER" id="PTHR32018:SF26">
    <property type="entry name" value="RHAMNOGALACTURONAN ENDOLYASE"/>
    <property type="match status" value="1"/>
</dbReference>
<dbReference type="Gene3D" id="2.60.40.1120">
    <property type="entry name" value="Carboxypeptidase-like, regulatory domain"/>
    <property type="match status" value="1"/>
</dbReference>
<dbReference type="CDD" id="cd10320">
    <property type="entry name" value="RGL4_N"/>
    <property type="match status" value="1"/>
</dbReference>
<reference evidence="9 10" key="1">
    <citation type="journal article" date="2011" name="Nat. Genet.">
        <title>The genome of the mesopolyploid crop species Brassica rapa.</title>
        <authorList>
            <consortium name="Brassica rapa Genome Sequencing Project Consortium"/>
            <person name="Wang X."/>
            <person name="Wang H."/>
            <person name="Wang J."/>
            <person name="Sun R."/>
            <person name="Wu J."/>
            <person name="Liu S."/>
            <person name="Bai Y."/>
            <person name="Mun J.H."/>
            <person name="Bancroft I."/>
            <person name="Cheng F."/>
            <person name="Huang S."/>
            <person name="Li X."/>
            <person name="Hua W."/>
            <person name="Wang J."/>
            <person name="Wang X."/>
            <person name="Freeling M."/>
            <person name="Pires J.C."/>
            <person name="Paterson A.H."/>
            <person name="Chalhoub B."/>
            <person name="Wang B."/>
            <person name="Hayward A."/>
            <person name="Sharpe A.G."/>
            <person name="Park B.S."/>
            <person name="Weisshaar B."/>
            <person name="Liu B."/>
            <person name="Li B."/>
            <person name="Liu B."/>
            <person name="Tong C."/>
            <person name="Song C."/>
            <person name="Duran C."/>
            <person name="Peng C."/>
            <person name="Geng C."/>
            <person name="Koh C."/>
            <person name="Lin C."/>
            <person name="Edwards D."/>
            <person name="Mu D."/>
            <person name="Shen D."/>
            <person name="Soumpourou E."/>
            <person name="Li F."/>
            <person name="Fraser F."/>
            <person name="Conant G."/>
            <person name="Lassalle G."/>
            <person name="King G.J."/>
            <person name="Bonnema G."/>
            <person name="Tang H."/>
            <person name="Wang H."/>
            <person name="Belcram H."/>
            <person name="Zhou H."/>
            <person name="Hirakawa H."/>
            <person name="Abe H."/>
            <person name="Guo H."/>
            <person name="Wang H."/>
            <person name="Jin H."/>
            <person name="Parkin I.A."/>
            <person name="Batley J."/>
            <person name="Kim J.S."/>
            <person name="Just J."/>
            <person name="Li J."/>
            <person name="Xu J."/>
            <person name="Deng J."/>
            <person name="Kim J.A."/>
            <person name="Li J."/>
            <person name="Yu J."/>
            <person name="Meng J."/>
            <person name="Wang J."/>
            <person name="Min J."/>
            <person name="Poulain J."/>
            <person name="Wang J."/>
            <person name="Hatakeyama K."/>
            <person name="Wu K."/>
            <person name="Wang L."/>
            <person name="Fang L."/>
            <person name="Trick M."/>
            <person name="Links M.G."/>
            <person name="Zhao M."/>
            <person name="Jin M."/>
            <person name="Ramchiary N."/>
            <person name="Drou N."/>
            <person name="Berkman P.J."/>
            <person name="Cai Q."/>
            <person name="Huang Q."/>
            <person name="Li R."/>
            <person name="Tabata S."/>
            <person name="Cheng S."/>
            <person name="Zhang S."/>
            <person name="Zhang S."/>
            <person name="Huang S."/>
            <person name="Sato S."/>
            <person name="Sun S."/>
            <person name="Kwon S.J."/>
            <person name="Choi S.R."/>
            <person name="Lee T.H."/>
            <person name="Fan W."/>
            <person name="Zhao X."/>
            <person name="Tan X."/>
            <person name="Xu X."/>
            <person name="Wang Y."/>
            <person name="Qiu Y."/>
            <person name="Yin Y."/>
            <person name="Li Y."/>
            <person name="Du Y."/>
            <person name="Liao Y."/>
            <person name="Lim Y."/>
            <person name="Narusaka Y."/>
            <person name="Wang Y."/>
            <person name="Wang Z."/>
            <person name="Li Z."/>
            <person name="Wang Z."/>
            <person name="Xiong Z."/>
            <person name="Zhang Z."/>
        </authorList>
    </citation>
    <scope>NUCLEOTIDE SEQUENCE [LARGE SCALE GENOMIC DNA]</scope>
    <source>
        <strain evidence="9 10">cv. Chiifu-401-42</strain>
    </source>
</reference>
<dbReference type="STRING" id="51351.M4CGN3"/>
<dbReference type="InterPro" id="IPR029411">
    <property type="entry name" value="RG-lyase_III"/>
</dbReference>
<comment type="subcellular location">
    <subcellularLocation>
        <location evidence="2">Secreted</location>
    </subcellularLocation>
</comment>
<dbReference type="Gramene" id="Bra003366.1">
    <property type="protein sequence ID" value="Bra003366.1-P"/>
    <property type="gene ID" value="Bra003366"/>
</dbReference>
<dbReference type="SUPFAM" id="SSF49785">
    <property type="entry name" value="Galactose-binding domain-like"/>
    <property type="match status" value="1"/>
</dbReference>
<dbReference type="Pfam" id="PF06045">
    <property type="entry name" value="Rhamnogal_lyase"/>
    <property type="match status" value="1"/>
</dbReference>
<dbReference type="OMA" id="FQNNDRY"/>
<dbReference type="SUPFAM" id="SSF74650">
    <property type="entry name" value="Galactose mutarotase-like"/>
    <property type="match status" value="1"/>
</dbReference>
<dbReference type="PANTHER" id="PTHR32018">
    <property type="entry name" value="RHAMNOGALACTURONATE LYASE FAMILY PROTEIN"/>
    <property type="match status" value="1"/>
</dbReference>
<dbReference type="InterPro" id="IPR014718">
    <property type="entry name" value="GH-type_carb-bd"/>
</dbReference>
<dbReference type="SUPFAM" id="SSF49452">
    <property type="entry name" value="Starch-binding domain-like"/>
    <property type="match status" value="1"/>
</dbReference>
<keyword evidence="5" id="KW-0964">Secreted</keyword>
<dbReference type="EnsemblPlants" id="Bra003366.1">
    <property type="protein sequence ID" value="Bra003366.1-P"/>
    <property type="gene ID" value="Bra003366"/>
</dbReference>
<comment type="catalytic activity">
    <reaction evidence="1">
        <text>Endotype eliminative cleavage of L-alpha-rhamnopyranosyl-(1-&gt;4)-alpha-D-galactopyranosyluronic acid bonds of rhamnogalacturonan I domains in ramified hairy regions of pectin leaving L-rhamnopyranose at the reducing end and 4-deoxy-4,5-unsaturated D-galactopyranosyluronic acid at the non-reducing end.</text>
        <dbReference type="EC" id="4.2.2.23"/>
    </reaction>
</comment>
<dbReference type="InterPro" id="IPR010325">
    <property type="entry name" value="Rhamnogal_lyase"/>
</dbReference>
<dbReference type="InterPro" id="IPR051850">
    <property type="entry name" value="Polysacch_Lyase_4"/>
</dbReference>
<dbReference type="InterPro" id="IPR011013">
    <property type="entry name" value="Gal_mutarotase_sf_dom"/>
</dbReference>
<evidence type="ECO:0000259" key="8">
    <source>
        <dbReference type="SMART" id="SM00579"/>
    </source>
</evidence>
<evidence type="ECO:0000256" key="2">
    <source>
        <dbReference type="ARBA" id="ARBA00004613"/>
    </source>
</evidence>
<dbReference type="Gene3D" id="2.70.98.10">
    <property type="match status" value="1"/>
</dbReference>
<accession>M4CGN3</accession>
<dbReference type="AlphaFoldDB" id="M4CGN3"/>
<dbReference type="Proteomes" id="UP000011750">
    <property type="component" value="Chromosome A07"/>
</dbReference>
<organism evidence="9 10">
    <name type="scientific">Brassica campestris</name>
    <name type="common">Field mustard</name>
    <dbReference type="NCBI Taxonomy" id="3711"/>
    <lineage>
        <taxon>Eukaryota</taxon>
        <taxon>Viridiplantae</taxon>
        <taxon>Streptophyta</taxon>
        <taxon>Embryophyta</taxon>
        <taxon>Tracheophyta</taxon>
        <taxon>Spermatophyta</taxon>
        <taxon>Magnoliopsida</taxon>
        <taxon>eudicotyledons</taxon>
        <taxon>Gunneridae</taxon>
        <taxon>Pentapetalae</taxon>
        <taxon>rosids</taxon>
        <taxon>malvids</taxon>
        <taxon>Brassicales</taxon>
        <taxon>Brassicaceae</taxon>
        <taxon>Brassiceae</taxon>
        <taxon>Brassica</taxon>
    </lineage>
</organism>
<dbReference type="InParanoid" id="M4CGN3"/>
<dbReference type="EC" id="4.2.2.23" evidence="4"/>
<name>M4CGN3_BRACM</name>
<dbReference type="GO" id="GO:0030246">
    <property type="term" value="F:carbohydrate binding"/>
    <property type="evidence" value="ECO:0007669"/>
    <property type="project" value="InterPro"/>
</dbReference>
<keyword evidence="10" id="KW-1185">Reference proteome</keyword>
<protein>
    <recommendedName>
        <fullName evidence="4">rhamnogalacturonan endolyase</fullName>
        <ecNumber evidence="4">4.2.2.23</ecNumber>
    </recommendedName>
</protein>
<dbReference type="InterPro" id="IPR029413">
    <property type="entry name" value="RG-lyase_II"/>
</dbReference>
<dbReference type="Gene3D" id="2.60.120.260">
    <property type="entry name" value="Galactose-binding domain-like"/>
    <property type="match status" value="1"/>
</dbReference>
<keyword evidence="7" id="KW-0456">Lyase</keyword>
<dbReference type="FunFam" id="2.60.40.1120:FF:000033">
    <property type="entry name" value="Rhamnogalacturonate lyase B"/>
    <property type="match status" value="1"/>
</dbReference>
<evidence type="ECO:0000256" key="4">
    <source>
        <dbReference type="ARBA" id="ARBA00012437"/>
    </source>
</evidence>
<dbReference type="Pfam" id="PF14683">
    <property type="entry name" value="CBM-like"/>
    <property type="match status" value="1"/>
</dbReference>
<comment type="similarity">
    <text evidence="3">Belongs to the polysaccharide lyase 4 family.</text>
</comment>
<evidence type="ECO:0000313" key="9">
    <source>
        <dbReference type="EnsemblPlants" id="Bra003366.1-P"/>
    </source>
</evidence>
<keyword evidence="6" id="KW-0732">Signal</keyword>
<evidence type="ECO:0000313" key="10">
    <source>
        <dbReference type="Proteomes" id="UP000011750"/>
    </source>
</evidence>
<reference evidence="9 10" key="2">
    <citation type="journal article" date="2018" name="Hortic Res">
        <title>Improved Brassica rapa reference genome by single-molecule sequencing and chromosome conformation capture technologies.</title>
        <authorList>
            <person name="Zhang L."/>
            <person name="Cai X."/>
            <person name="Wu J."/>
            <person name="Liu M."/>
            <person name="Grob S."/>
            <person name="Cheng F."/>
            <person name="Liang J."/>
            <person name="Cai C."/>
            <person name="Liu Z."/>
            <person name="Liu B."/>
            <person name="Wang F."/>
            <person name="Li S."/>
            <person name="Liu F."/>
            <person name="Li X."/>
            <person name="Cheng L."/>
            <person name="Yang W."/>
            <person name="Li M.H."/>
            <person name="Grossniklaus U."/>
            <person name="Zheng H."/>
            <person name="Wang X."/>
        </authorList>
    </citation>
    <scope>NUCLEOTIDE SEQUENCE [LARGE SCALE GENOMIC DNA]</scope>
    <source>
        <strain evidence="9 10">cv. Chiifu-401-42</strain>
    </source>
</reference>
<evidence type="ECO:0000256" key="1">
    <source>
        <dbReference type="ARBA" id="ARBA00001324"/>
    </source>
</evidence>
<evidence type="ECO:0000256" key="3">
    <source>
        <dbReference type="ARBA" id="ARBA00010418"/>
    </source>
</evidence>